<protein>
    <submittedName>
        <fullName evidence="1">Uncharacterized protein</fullName>
    </submittedName>
</protein>
<dbReference type="AlphaFoldDB" id="A0A0A9E2G0"/>
<reference evidence="1" key="1">
    <citation type="submission" date="2014-09" db="EMBL/GenBank/DDBJ databases">
        <authorList>
            <person name="Magalhaes I.L.F."/>
            <person name="Oliveira U."/>
            <person name="Santos F.R."/>
            <person name="Vidigal T.H.D.A."/>
            <person name="Brescovit A.D."/>
            <person name="Santos A.J."/>
        </authorList>
    </citation>
    <scope>NUCLEOTIDE SEQUENCE</scope>
    <source>
        <tissue evidence="1">Shoot tissue taken approximately 20 cm above the soil surface</tissue>
    </source>
</reference>
<organism evidence="1">
    <name type="scientific">Arundo donax</name>
    <name type="common">Giant reed</name>
    <name type="synonym">Donax arundinaceus</name>
    <dbReference type="NCBI Taxonomy" id="35708"/>
    <lineage>
        <taxon>Eukaryota</taxon>
        <taxon>Viridiplantae</taxon>
        <taxon>Streptophyta</taxon>
        <taxon>Embryophyta</taxon>
        <taxon>Tracheophyta</taxon>
        <taxon>Spermatophyta</taxon>
        <taxon>Magnoliopsida</taxon>
        <taxon>Liliopsida</taxon>
        <taxon>Poales</taxon>
        <taxon>Poaceae</taxon>
        <taxon>PACMAD clade</taxon>
        <taxon>Arundinoideae</taxon>
        <taxon>Arundineae</taxon>
        <taxon>Arundo</taxon>
    </lineage>
</organism>
<dbReference type="EMBL" id="GBRH01202911">
    <property type="protein sequence ID" value="JAD94984.1"/>
    <property type="molecule type" value="Transcribed_RNA"/>
</dbReference>
<reference evidence="1" key="2">
    <citation type="journal article" date="2015" name="Data Brief">
        <title>Shoot transcriptome of the giant reed, Arundo donax.</title>
        <authorList>
            <person name="Barrero R.A."/>
            <person name="Guerrero F.D."/>
            <person name="Moolhuijzen P."/>
            <person name="Goolsby J.A."/>
            <person name="Tidwell J."/>
            <person name="Bellgard S.E."/>
            <person name="Bellgard M.I."/>
        </authorList>
    </citation>
    <scope>NUCLEOTIDE SEQUENCE</scope>
    <source>
        <tissue evidence="1">Shoot tissue taken approximately 20 cm above the soil surface</tissue>
    </source>
</reference>
<accession>A0A0A9E2G0</accession>
<name>A0A0A9E2G0_ARUDO</name>
<sequence length="62" mass="7089">MNTFWRGKILDVAFSISFPITSGMNLDTSSLRSQVDAWFAIISTILRRICTQKCREYNQTVG</sequence>
<evidence type="ECO:0000313" key="1">
    <source>
        <dbReference type="EMBL" id="JAD94984.1"/>
    </source>
</evidence>
<proteinExistence type="predicted"/>